<keyword evidence="3" id="KW-0560">Oxidoreductase</keyword>
<dbReference type="InterPro" id="IPR002347">
    <property type="entry name" value="SDR_fam"/>
</dbReference>
<evidence type="ECO:0000256" key="4">
    <source>
        <dbReference type="RuleBase" id="RU000363"/>
    </source>
</evidence>
<dbReference type="PRINTS" id="PR00081">
    <property type="entry name" value="GDHRDH"/>
</dbReference>
<dbReference type="CDD" id="cd05233">
    <property type="entry name" value="SDR_c"/>
    <property type="match status" value="1"/>
</dbReference>
<keyword evidence="7" id="KW-1185">Reference proteome</keyword>
<dbReference type="Pfam" id="PF00106">
    <property type="entry name" value="adh_short"/>
    <property type="match status" value="1"/>
</dbReference>
<dbReference type="Gene3D" id="3.40.50.720">
    <property type="entry name" value="NAD(P)-binding Rossmann-like Domain"/>
    <property type="match status" value="1"/>
</dbReference>
<dbReference type="InterPro" id="IPR036291">
    <property type="entry name" value="NAD(P)-bd_dom_sf"/>
</dbReference>
<name>A0A401ZU11_9CHLR</name>
<protein>
    <submittedName>
        <fullName evidence="6">Short-chain dehydrogenase</fullName>
    </submittedName>
</protein>
<evidence type="ECO:0000256" key="2">
    <source>
        <dbReference type="ARBA" id="ARBA00022857"/>
    </source>
</evidence>
<dbReference type="OrthoDB" id="9792003at2"/>
<gene>
    <name evidence="6" type="ORF">KTT_02770</name>
</gene>
<dbReference type="FunFam" id="3.40.50.720:FF:000084">
    <property type="entry name" value="Short-chain dehydrogenase reductase"/>
    <property type="match status" value="1"/>
</dbReference>
<dbReference type="Proteomes" id="UP000287352">
    <property type="component" value="Unassembled WGS sequence"/>
</dbReference>
<dbReference type="PANTHER" id="PTHR43391:SF14">
    <property type="entry name" value="DEHYDROGENASE_REDUCTASE SDR FAMILY PROTEIN 7-LIKE"/>
    <property type="match status" value="1"/>
</dbReference>
<dbReference type="GO" id="GO:0016491">
    <property type="term" value="F:oxidoreductase activity"/>
    <property type="evidence" value="ECO:0007669"/>
    <property type="project" value="UniProtKB-KW"/>
</dbReference>
<dbReference type="RefSeq" id="WP_126578022.1">
    <property type="nucleotide sequence ID" value="NZ_BIFR01000001.1"/>
</dbReference>
<evidence type="ECO:0000313" key="7">
    <source>
        <dbReference type="Proteomes" id="UP000287352"/>
    </source>
</evidence>
<dbReference type="PRINTS" id="PR00080">
    <property type="entry name" value="SDRFAMILY"/>
</dbReference>
<dbReference type="SMART" id="SM00822">
    <property type="entry name" value="PKS_KR"/>
    <property type="match status" value="1"/>
</dbReference>
<dbReference type="SUPFAM" id="SSF51735">
    <property type="entry name" value="NAD(P)-binding Rossmann-fold domains"/>
    <property type="match status" value="1"/>
</dbReference>
<comment type="similarity">
    <text evidence="1 4">Belongs to the short-chain dehydrogenases/reductases (SDR) family.</text>
</comment>
<evidence type="ECO:0000313" key="6">
    <source>
        <dbReference type="EMBL" id="GCE10418.1"/>
    </source>
</evidence>
<reference evidence="7" key="1">
    <citation type="submission" date="2018-12" db="EMBL/GenBank/DDBJ databases">
        <title>Tengunoibacter tsumagoiensis gen. nov., sp. nov., Dictyobacter kobayashii sp. nov., D. alpinus sp. nov., and D. joshuensis sp. nov. and description of Dictyobacteraceae fam. nov. within the order Ktedonobacterales isolated from Tengu-no-mugimeshi.</title>
        <authorList>
            <person name="Wang C.M."/>
            <person name="Zheng Y."/>
            <person name="Sakai Y."/>
            <person name="Toyoda A."/>
            <person name="Minakuchi Y."/>
            <person name="Abe K."/>
            <person name="Yokota A."/>
            <person name="Yabe S."/>
        </authorList>
    </citation>
    <scope>NUCLEOTIDE SEQUENCE [LARGE SCALE GENOMIC DNA]</scope>
    <source>
        <strain evidence="7">Uno3</strain>
    </source>
</reference>
<dbReference type="EMBL" id="BIFR01000001">
    <property type="protein sequence ID" value="GCE10418.1"/>
    <property type="molecule type" value="Genomic_DNA"/>
</dbReference>
<dbReference type="PANTHER" id="PTHR43391">
    <property type="entry name" value="RETINOL DEHYDROGENASE-RELATED"/>
    <property type="match status" value="1"/>
</dbReference>
<evidence type="ECO:0000256" key="1">
    <source>
        <dbReference type="ARBA" id="ARBA00006484"/>
    </source>
</evidence>
<dbReference type="InterPro" id="IPR057326">
    <property type="entry name" value="KR_dom"/>
</dbReference>
<organism evidence="6 7">
    <name type="scientific">Tengunoibacter tsumagoiensis</name>
    <dbReference type="NCBI Taxonomy" id="2014871"/>
    <lineage>
        <taxon>Bacteria</taxon>
        <taxon>Bacillati</taxon>
        <taxon>Chloroflexota</taxon>
        <taxon>Ktedonobacteria</taxon>
        <taxon>Ktedonobacterales</taxon>
        <taxon>Dictyobacteraceae</taxon>
        <taxon>Tengunoibacter</taxon>
    </lineage>
</organism>
<proteinExistence type="inferred from homology"/>
<sequence>MEITQKVVLLTGASEGIGLATARLFAQQGARLALAARSADTLQKVAAELPEALALPTDMRSEEAVKQMVARTYEHYGRIDVLINNAGQGLHVPIEQVDLQQYRSIFELNVVSVIGAMQAVIPHLREQGGGVIVNISSGTSKMVLPGVGPYASTKYALNAISLTARQELAKDNIRVSLVHPGMTSTDFHSHLANQGPWQPSGARNGIGARPMDTPEHIADKILEAVQTEVAEVYSDSLKAFAQH</sequence>
<dbReference type="PROSITE" id="PS00061">
    <property type="entry name" value="ADH_SHORT"/>
    <property type="match status" value="1"/>
</dbReference>
<feature type="domain" description="Ketoreductase" evidence="5">
    <location>
        <begin position="6"/>
        <end position="183"/>
    </location>
</feature>
<accession>A0A401ZU11</accession>
<comment type="caution">
    <text evidence="6">The sequence shown here is derived from an EMBL/GenBank/DDBJ whole genome shotgun (WGS) entry which is preliminary data.</text>
</comment>
<dbReference type="AlphaFoldDB" id="A0A401ZU11"/>
<evidence type="ECO:0000259" key="5">
    <source>
        <dbReference type="SMART" id="SM00822"/>
    </source>
</evidence>
<keyword evidence="2" id="KW-0521">NADP</keyword>
<dbReference type="InterPro" id="IPR020904">
    <property type="entry name" value="Sc_DH/Rdtase_CS"/>
</dbReference>
<evidence type="ECO:0000256" key="3">
    <source>
        <dbReference type="ARBA" id="ARBA00023002"/>
    </source>
</evidence>